<organism evidence="1 2">
    <name type="scientific">Melastoma candidum</name>
    <dbReference type="NCBI Taxonomy" id="119954"/>
    <lineage>
        <taxon>Eukaryota</taxon>
        <taxon>Viridiplantae</taxon>
        <taxon>Streptophyta</taxon>
        <taxon>Embryophyta</taxon>
        <taxon>Tracheophyta</taxon>
        <taxon>Spermatophyta</taxon>
        <taxon>Magnoliopsida</taxon>
        <taxon>eudicotyledons</taxon>
        <taxon>Gunneridae</taxon>
        <taxon>Pentapetalae</taxon>
        <taxon>rosids</taxon>
        <taxon>malvids</taxon>
        <taxon>Myrtales</taxon>
        <taxon>Melastomataceae</taxon>
        <taxon>Melastomatoideae</taxon>
        <taxon>Melastomateae</taxon>
        <taxon>Melastoma</taxon>
    </lineage>
</organism>
<sequence length="395" mass="43475">MSCSACRSCGNRKPQVQAVILDLDGTLLDTEWGAKGVLKEFLAKYGKVLDEDNKRFGMTLKESAVAFVNDYQLPLTPDEYVAEIVPMYRQKWALARALPGADRLIKHLRRHGVPLALTSNSLREYIEAKISGKQGWKESFSVILGSDEVKFGKPSPDLFLEAARRMGVDATQCLVIEDSLVGVQAGKAAQMKVVAVSSQSEADCSSIADTIIHSLLEFRPEIWGLPPFDDWINGALPIETLSLTCHHIGGHLFEIKEDGDYILPTQAAGIYFGWLEVGVNSFSKVVIGIGCESGPSTMRKLQVCPMDYDFDLILNHVLHLSLVGFIRGFSPKDVSSAEAVISKEDKSIARSSLDLQMFRKCSSRAVDPESHNSCTVPDKREIDFQLISPPCPAIQ</sequence>
<protein>
    <submittedName>
        <fullName evidence="1">Uncharacterized protein</fullName>
    </submittedName>
</protein>
<comment type="caution">
    <text evidence="1">The sequence shown here is derived from an EMBL/GenBank/DDBJ whole genome shotgun (WGS) entry which is preliminary data.</text>
</comment>
<dbReference type="Proteomes" id="UP001057402">
    <property type="component" value="Chromosome 6"/>
</dbReference>
<dbReference type="EMBL" id="CM042885">
    <property type="protein sequence ID" value="KAI4363862.1"/>
    <property type="molecule type" value="Genomic_DNA"/>
</dbReference>
<accession>A0ACB9QEM1</accession>
<keyword evidence="2" id="KW-1185">Reference proteome</keyword>
<evidence type="ECO:0000313" key="1">
    <source>
        <dbReference type="EMBL" id="KAI4363862.1"/>
    </source>
</evidence>
<gene>
    <name evidence="1" type="ORF">MLD38_020028</name>
</gene>
<name>A0ACB9QEM1_9MYRT</name>
<reference evidence="2" key="1">
    <citation type="journal article" date="2023" name="Front. Plant Sci.">
        <title>Chromosomal-level genome assembly of Melastoma candidum provides insights into trichome evolution.</title>
        <authorList>
            <person name="Zhong Y."/>
            <person name="Wu W."/>
            <person name="Sun C."/>
            <person name="Zou P."/>
            <person name="Liu Y."/>
            <person name="Dai S."/>
            <person name="Zhou R."/>
        </authorList>
    </citation>
    <scope>NUCLEOTIDE SEQUENCE [LARGE SCALE GENOMIC DNA]</scope>
</reference>
<proteinExistence type="predicted"/>
<evidence type="ECO:0000313" key="2">
    <source>
        <dbReference type="Proteomes" id="UP001057402"/>
    </source>
</evidence>